<dbReference type="EMBL" id="CAJNOV010000067">
    <property type="protein sequence ID" value="CAF0973200.1"/>
    <property type="molecule type" value="Genomic_DNA"/>
</dbReference>
<proteinExistence type="predicted"/>
<dbReference type="Proteomes" id="UP000676336">
    <property type="component" value="Unassembled WGS sequence"/>
</dbReference>
<dbReference type="Proteomes" id="UP000681720">
    <property type="component" value="Unassembled WGS sequence"/>
</dbReference>
<dbReference type="EMBL" id="CAJOBH010002279">
    <property type="protein sequence ID" value="CAF3898447.1"/>
    <property type="molecule type" value="Genomic_DNA"/>
</dbReference>
<evidence type="ECO:0000313" key="5">
    <source>
        <dbReference type="EMBL" id="CAF3898447.1"/>
    </source>
</evidence>
<feature type="region of interest" description="Disordered" evidence="1">
    <location>
        <begin position="66"/>
        <end position="89"/>
    </location>
</feature>
<dbReference type="EMBL" id="CAJNOW010019035">
    <property type="protein sequence ID" value="CAF1670069.1"/>
    <property type="molecule type" value="Genomic_DNA"/>
</dbReference>
<protein>
    <submittedName>
        <fullName evidence="3">Uncharacterized protein</fullName>
    </submittedName>
</protein>
<dbReference type="EMBL" id="CAJOBJ010138370">
    <property type="protein sequence ID" value="CAF4752130.1"/>
    <property type="molecule type" value="Genomic_DNA"/>
</dbReference>
<evidence type="ECO:0000313" key="6">
    <source>
        <dbReference type="EMBL" id="CAF4752130.1"/>
    </source>
</evidence>
<dbReference type="Proteomes" id="UP000663824">
    <property type="component" value="Unassembled WGS sequence"/>
</dbReference>
<gene>
    <name evidence="5" type="ORF">BYL167_LOCUS8337</name>
    <name evidence="2" type="ORF">CJN711_LOCUS976</name>
    <name evidence="6" type="ORF">GIL414_LOCUS45191</name>
    <name evidence="3" type="ORF">KQP761_LOCUS34064</name>
    <name evidence="4" type="ORF">MBJ925_LOCUS22648</name>
    <name evidence="7" type="ORF">SMN809_LOCUS71084</name>
</gene>
<evidence type="ECO:0000256" key="1">
    <source>
        <dbReference type="SAM" id="MobiDB-lite"/>
    </source>
</evidence>
<evidence type="ECO:0000313" key="7">
    <source>
        <dbReference type="EMBL" id="CAF5187718.1"/>
    </source>
</evidence>
<organism evidence="3 8">
    <name type="scientific">Rotaria magnacalcarata</name>
    <dbReference type="NCBI Taxonomy" id="392030"/>
    <lineage>
        <taxon>Eukaryota</taxon>
        <taxon>Metazoa</taxon>
        <taxon>Spiralia</taxon>
        <taxon>Gnathifera</taxon>
        <taxon>Rotifera</taxon>
        <taxon>Eurotatoria</taxon>
        <taxon>Bdelloidea</taxon>
        <taxon>Philodinida</taxon>
        <taxon>Philodinidae</taxon>
        <taxon>Rotaria</taxon>
    </lineage>
</organism>
<name>A0A816G475_9BILA</name>
<evidence type="ECO:0000313" key="3">
    <source>
        <dbReference type="EMBL" id="CAF1670069.1"/>
    </source>
</evidence>
<reference evidence="3" key="1">
    <citation type="submission" date="2021-02" db="EMBL/GenBank/DDBJ databases">
        <authorList>
            <person name="Nowell W R."/>
        </authorList>
    </citation>
    <scope>NUCLEOTIDE SEQUENCE</scope>
</reference>
<comment type="caution">
    <text evidence="3">The sequence shown here is derived from an EMBL/GenBank/DDBJ whole genome shotgun (WGS) entry which is preliminary data.</text>
</comment>
<evidence type="ECO:0000313" key="8">
    <source>
        <dbReference type="Proteomes" id="UP000663834"/>
    </source>
</evidence>
<evidence type="ECO:0000313" key="4">
    <source>
        <dbReference type="EMBL" id="CAF2103190.1"/>
    </source>
</evidence>
<dbReference type="Proteomes" id="UP000681967">
    <property type="component" value="Unassembled WGS sequence"/>
</dbReference>
<dbReference type="EMBL" id="CAJOBI010322889">
    <property type="protein sequence ID" value="CAF5187718.1"/>
    <property type="molecule type" value="Genomic_DNA"/>
</dbReference>
<sequence>MNETVDDRLHLIVQLRIVEEALRNSPDDVILVTRKRNILFTLLNENQVELNVQHLANIIQQVQQENQVQSRNQETATNSTTASTTSYNK</sequence>
<evidence type="ECO:0000313" key="2">
    <source>
        <dbReference type="EMBL" id="CAF0973200.1"/>
    </source>
</evidence>
<dbReference type="EMBL" id="CAJNRE010011638">
    <property type="protein sequence ID" value="CAF2103190.1"/>
    <property type="molecule type" value="Genomic_DNA"/>
</dbReference>
<dbReference type="Proteomes" id="UP000663834">
    <property type="component" value="Unassembled WGS sequence"/>
</dbReference>
<dbReference type="AlphaFoldDB" id="A0A816G475"/>
<dbReference type="Proteomes" id="UP000663855">
    <property type="component" value="Unassembled WGS sequence"/>
</dbReference>
<accession>A0A816G475</accession>